<dbReference type="EMBL" id="RQPJ01000021">
    <property type="protein sequence ID" value="RTE52035.1"/>
    <property type="molecule type" value="Genomic_DNA"/>
</dbReference>
<dbReference type="AlphaFoldDB" id="A0A430JZ97"/>
<sequence>MRKLTYSVLSLGTFLFVSCSNDALNNLNNESLSSEQVKSQMEINSISDGLDEQLSQLLLEDKSGTGNKTEAECASIEFAEESMTVVYNQCLVHGKTIDGTLVFSGNNDGDNGSFEVSFSDFTFNDHLINGTKTIAFDFSDANSPVFTVSTNVSFENEAGQVVDFKGSKEITWFIDHINAEGADFTCTGAWDITVDATTYAFTTTKPLGGDLGCPFISSGELELEMNGLTASLDFGAGTCDQEGTVTYPNGESEEISW</sequence>
<comment type="caution">
    <text evidence="2">The sequence shown here is derived from an EMBL/GenBank/DDBJ whole genome shotgun (WGS) entry which is preliminary data.</text>
</comment>
<feature type="chain" id="PRO_5019060875" description="Lipoprotein" evidence="1">
    <location>
        <begin position="24"/>
        <end position="257"/>
    </location>
</feature>
<evidence type="ECO:0000313" key="2">
    <source>
        <dbReference type="EMBL" id="RTE52035.1"/>
    </source>
</evidence>
<dbReference type="Proteomes" id="UP000267585">
    <property type="component" value="Unassembled WGS sequence"/>
</dbReference>
<feature type="signal peptide" evidence="1">
    <location>
        <begin position="1"/>
        <end position="23"/>
    </location>
</feature>
<dbReference type="PROSITE" id="PS51257">
    <property type="entry name" value="PROKAR_LIPOPROTEIN"/>
    <property type="match status" value="1"/>
</dbReference>
<keyword evidence="1" id="KW-0732">Signal</keyword>
<evidence type="ECO:0000256" key="1">
    <source>
        <dbReference type="SAM" id="SignalP"/>
    </source>
</evidence>
<accession>A0A430JZ97</accession>
<gene>
    <name evidence="2" type="ORF">EHW67_17710</name>
</gene>
<proteinExistence type="predicted"/>
<keyword evidence="3" id="KW-1185">Reference proteome</keyword>
<evidence type="ECO:0008006" key="4">
    <source>
        <dbReference type="Google" id="ProtNLM"/>
    </source>
</evidence>
<evidence type="ECO:0000313" key="3">
    <source>
        <dbReference type="Proteomes" id="UP000267585"/>
    </source>
</evidence>
<protein>
    <recommendedName>
        <fullName evidence="4">Lipoprotein</fullName>
    </recommendedName>
</protein>
<name>A0A430JZ97_9FLAO</name>
<dbReference type="OrthoDB" id="1114031at2"/>
<organism evidence="2 3">
    <name type="scientific">Arenibacter aquaticus</name>
    <dbReference type="NCBI Taxonomy" id="2489054"/>
    <lineage>
        <taxon>Bacteria</taxon>
        <taxon>Pseudomonadati</taxon>
        <taxon>Bacteroidota</taxon>
        <taxon>Flavobacteriia</taxon>
        <taxon>Flavobacteriales</taxon>
        <taxon>Flavobacteriaceae</taxon>
        <taxon>Arenibacter</taxon>
    </lineage>
</organism>
<reference evidence="2 3" key="1">
    <citation type="submission" date="2018-11" db="EMBL/GenBank/DDBJ databases">
        <title>Arenibacter aquaticus sp.nov., a marine bacterium isolated from surface seawater in the South China Sea.</title>
        <authorList>
            <person name="Guo J."/>
            <person name="Sun J."/>
        </authorList>
    </citation>
    <scope>NUCLEOTIDE SEQUENCE [LARGE SCALE GENOMIC DNA]</scope>
    <source>
        <strain evidence="2 3">GUO666</strain>
    </source>
</reference>
<dbReference type="RefSeq" id="WP_126163720.1">
    <property type="nucleotide sequence ID" value="NZ_RQPJ01000021.1"/>
</dbReference>